<dbReference type="PANTHER" id="PTHR41807:SF1">
    <property type="entry name" value="GLUTATHIONE TRANSFERASE 3"/>
    <property type="match status" value="1"/>
</dbReference>
<evidence type="ECO:0000313" key="3">
    <source>
        <dbReference type="EMBL" id="OCL04610.1"/>
    </source>
</evidence>
<dbReference type="GO" id="GO:0016020">
    <property type="term" value="C:membrane"/>
    <property type="evidence" value="ECO:0007669"/>
    <property type="project" value="TreeGrafter"/>
</dbReference>
<sequence>MSSWLHKKRKSELIELAHQAKLPDSDGLLKDDLIAALETHLQKNETIYGKQAAFSDFYKRTGSPVKRERPSPNEAGTITVSKSRRRQTRVLEGNDSEEPTPEKALVTRTPARLASRTVSQMDLPASPAQIANLAEQQLSAARSKAYELWTKIYIEEAIEFLRENFSSVTAVEATVLFIEAFGLQYNTLQWAHPFDTPPVASLSLNSRQVHVPDARILLTSEFWAPATLWSLTSLFIPLLFSYFFNLTLRSNTRHRSSKGMYAADPLTFNVVKALMTYIVYPTTLTPVQGGIAKVIYPKWGPFGVGTVSTVRDNVPGGYPGIIIGAGIGILASIYDAALKK</sequence>
<dbReference type="InterPro" id="IPR038872">
    <property type="entry name" value="Put_GTT3"/>
</dbReference>
<feature type="transmembrane region" description="Helical" evidence="2">
    <location>
        <begin position="318"/>
        <end position="338"/>
    </location>
</feature>
<feature type="transmembrane region" description="Helical" evidence="2">
    <location>
        <begin position="222"/>
        <end position="248"/>
    </location>
</feature>
<dbReference type="EMBL" id="KV750466">
    <property type="protein sequence ID" value="OCL04610.1"/>
    <property type="molecule type" value="Genomic_DNA"/>
</dbReference>
<keyword evidence="2" id="KW-1133">Transmembrane helix</keyword>
<dbReference type="AlphaFoldDB" id="A0A8E2JP91"/>
<keyword evidence="4" id="KW-1185">Reference proteome</keyword>
<accession>A0A8E2JP91</accession>
<evidence type="ECO:0000256" key="1">
    <source>
        <dbReference type="SAM" id="MobiDB-lite"/>
    </source>
</evidence>
<feature type="transmembrane region" description="Helical" evidence="2">
    <location>
        <begin position="260"/>
        <end position="280"/>
    </location>
</feature>
<keyword evidence="2" id="KW-0472">Membrane</keyword>
<gene>
    <name evidence="3" type="ORF">AOQ84DRAFT_300545</name>
</gene>
<evidence type="ECO:0000313" key="4">
    <source>
        <dbReference type="Proteomes" id="UP000250140"/>
    </source>
</evidence>
<dbReference type="Proteomes" id="UP000250140">
    <property type="component" value="Unassembled WGS sequence"/>
</dbReference>
<evidence type="ECO:0000256" key="2">
    <source>
        <dbReference type="SAM" id="Phobius"/>
    </source>
</evidence>
<reference evidence="3 4" key="1">
    <citation type="journal article" date="2016" name="Nat. Commun.">
        <title>Ectomycorrhizal ecology is imprinted in the genome of the dominant symbiotic fungus Cenococcum geophilum.</title>
        <authorList>
            <consortium name="DOE Joint Genome Institute"/>
            <person name="Peter M."/>
            <person name="Kohler A."/>
            <person name="Ohm R.A."/>
            <person name="Kuo A."/>
            <person name="Krutzmann J."/>
            <person name="Morin E."/>
            <person name="Arend M."/>
            <person name="Barry K.W."/>
            <person name="Binder M."/>
            <person name="Choi C."/>
            <person name="Clum A."/>
            <person name="Copeland A."/>
            <person name="Grisel N."/>
            <person name="Haridas S."/>
            <person name="Kipfer T."/>
            <person name="LaButti K."/>
            <person name="Lindquist E."/>
            <person name="Lipzen A."/>
            <person name="Maire R."/>
            <person name="Meier B."/>
            <person name="Mihaltcheva S."/>
            <person name="Molinier V."/>
            <person name="Murat C."/>
            <person name="Poggeler S."/>
            <person name="Quandt C.A."/>
            <person name="Sperisen C."/>
            <person name="Tritt A."/>
            <person name="Tisserant E."/>
            <person name="Crous P.W."/>
            <person name="Henrissat B."/>
            <person name="Nehls U."/>
            <person name="Egli S."/>
            <person name="Spatafora J.W."/>
            <person name="Grigoriev I.V."/>
            <person name="Martin F.M."/>
        </authorList>
    </citation>
    <scope>NUCLEOTIDE SEQUENCE [LARGE SCALE GENOMIC DNA]</scope>
    <source>
        <strain evidence="3 4">CBS 207.34</strain>
    </source>
</reference>
<dbReference type="PANTHER" id="PTHR41807">
    <property type="entry name" value="GLUTATHIONE TRANSFERASE 3"/>
    <property type="match status" value="1"/>
</dbReference>
<feature type="region of interest" description="Disordered" evidence="1">
    <location>
        <begin position="61"/>
        <end position="102"/>
    </location>
</feature>
<keyword evidence="2" id="KW-0812">Transmembrane</keyword>
<protein>
    <submittedName>
        <fullName evidence="3">Uncharacterized protein</fullName>
    </submittedName>
</protein>
<proteinExistence type="predicted"/>
<name>A0A8E2JP91_9PEZI</name>
<organism evidence="3 4">
    <name type="scientific">Glonium stellatum</name>
    <dbReference type="NCBI Taxonomy" id="574774"/>
    <lineage>
        <taxon>Eukaryota</taxon>
        <taxon>Fungi</taxon>
        <taxon>Dikarya</taxon>
        <taxon>Ascomycota</taxon>
        <taxon>Pezizomycotina</taxon>
        <taxon>Dothideomycetes</taxon>
        <taxon>Pleosporomycetidae</taxon>
        <taxon>Gloniales</taxon>
        <taxon>Gloniaceae</taxon>
        <taxon>Glonium</taxon>
    </lineage>
</organism>
<dbReference type="OrthoDB" id="4034134at2759"/>